<evidence type="ECO:0000313" key="1">
    <source>
        <dbReference type="EMBL" id="VFK03664.1"/>
    </source>
</evidence>
<gene>
    <name evidence="1" type="ORF">BECKH772B_GA0070898_103712</name>
</gene>
<proteinExistence type="predicted"/>
<accession>A0A450VFV5</accession>
<dbReference type="EMBL" id="CAADFI010000371">
    <property type="protein sequence ID" value="VFK03664.1"/>
    <property type="molecule type" value="Genomic_DNA"/>
</dbReference>
<name>A0A450VFV5_9GAMM</name>
<dbReference type="AlphaFoldDB" id="A0A450VFV5"/>
<organism evidence="1">
    <name type="scientific">Candidatus Kentrum eta</name>
    <dbReference type="NCBI Taxonomy" id="2126337"/>
    <lineage>
        <taxon>Bacteria</taxon>
        <taxon>Pseudomonadati</taxon>
        <taxon>Pseudomonadota</taxon>
        <taxon>Gammaproteobacteria</taxon>
        <taxon>Candidatus Kentrum</taxon>
    </lineage>
</organism>
<sequence>MLISVRLSKNFRTFSGIEKCTSITGKVCHFLCDTTYALGFNNAYGKTSKTGDVLRCVSGLDSTSVFIEIPIDDMVATFNSPMTSVCLERFLGTSLFRLTTGDAISGLCGFFARFLFNTLAFYYKGLANVGEIEISVQCCGNPYFASLDTTVL</sequence>
<protein>
    <submittedName>
        <fullName evidence="1">Uncharacterized protein</fullName>
    </submittedName>
</protein>
<reference evidence="1" key="1">
    <citation type="submission" date="2019-02" db="EMBL/GenBank/DDBJ databases">
        <authorList>
            <person name="Gruber-Vodicka R. H."/>
            <person name="Seah K. B. B."/>
        </authorList>
    </citation>
    <scope>NUCLEOTIDE SEQUENCE</scope>
    <source>
        <strain evidence="1">BECK_SA2B20</strain>
    </source>
</reference>